<evidence type="ECO:0000313" key="1">
    <source>
        <dbReference type="EMBL" id="ABW19391.1"/>
    </source>
</evidence>
<protein>
    <submittedName>
        <fullName evidence="1">Uncharacterized protein</fullName>
    </submittedName>
</protein>
<accession>A8MHV9</accession>
<proteinExistence type="predicted"/>
<gene>
    <name evidence="1" type="ordered locus">Clos_1851</name>
</gene>
<dbReference type="HOGENOM" id="CLU_2393368_0_0_9"/>
<keyword evidence="2" id="KW-1185">Reference proteome</keyword>
<reference evidence="2" key="1">
    <citation type="submission" date="2007-10" db="EMBL/GenBank/DDBJ databases">
        <title>Complete genome of Alkaliphilus oremlandii OhILAs.</title>
        <authorList>
            <person name="Copeland A."/>
            <person name="Lucas S."/>
            <person name="Lapidus A."/>
            <person name="Barry K."/>
            <person name="Detter J.C."/>
            <person name="Glavina del Rio T."/>
            <person name="Hammon N."/>
            <person name="Israni S."/>
            <person name="Dalin E."/>
            <person name="Tice H."/>
            <person name="Pitluck S."/>
            <person name="Chain P."/>
            <person name="Malfatti S."/>
            <person name="Shin M."/>
            <person name="Vergez L."/>
            <person name="Schmutz J."/>
            <person name="Larimer F."/>
            <person name="Land M."/>
            <person name="Hauser L."/>
            <person name="Kyrpides N."/>
            <person name="Mikhailova N."/>
            <person name="Stolz J.F."/>
            <person name="Dawson A."/>
            <person name="Fisher E."/>
            <person name="Crable B."/>
            <person name="Perera E."/>
            <person name="Lisak J."/>
            <person name="Ranganathan M."/>
            <person name="Basu P."/>
            <person name="Richardson P."/>
        </authorList>
    </citation>
    <scope>NUCLEOTIDE SEQUENCE [LARGE SCALE GENOMIC DNA]</scope>
    <source>
        <strain evidence="2">OhILAs</strain>
    </source>
</reference>
<dbReference type="RefSeq" id="WP_012159703.1">
    <property type="nucleotide sequence ID" value="NC_009922.1"/>
</dbReference>
<dbReference type="STRING" id="350688.Clos_1851"/>
<dbReference type="EMBL" id="CP000853">
    <property type="protein sequence ID" value="ABW19391.1"/>
    <property type="molecule type" value="Genomic_DNA"/>
</dbReference>
<name>A8MHV9_ALKOO</name>
<dbReference type="OrthoDB" id="1913356at2"/>
<dbReference type="AlphaFoldDB" id="A8MHV9"/>
<organism evidence="1 2">
    <name type="scientific">Alkaliphilus oremlandii (strain OhILAs)</name>
    <name type="common">Clostridium oremlandii (strain OhILAs)</name>
    <dbReference type="NCBI Taxonomy" id="350688"/>
    <lineage>
        <taxon>Bacteria</taxon>
        <taxon>Bacillati</taxon>
        <taxon>Bacillota</taxon>
        <taxon>Clostridia</taxon>
        <taxon>Peptostreptococcales</taxon>
        <taxon>Natronincolaceae</taxon>
        <taxon>Alkaliphilus</taxon>
    </lineage>
</organism>
<sequence length="93" mass="11132">MKSYVPHTLVKYHCFPCDKEFILSQQQMDNRKDKKKIICPYCHDDMAMAYVWMDEIEELEMLHELGIGHYSDPVENRIVQDRIDEIKTPITIE</sequence>
<evidence type="ECO:0000313" key="2">
    <source>
        <dbReference type="Proteomes" id="UP000000269"/>
    </source>
</evidence>
<dbReference type="KEGG" id="aoe:Clos_1851"/>
<dbReference type="Proteomes" id="UP000000269">
    <property type="component" value="Chromosome"/>
</dbReference>